<dbReference type="RefSeq" id="WP_008769327.1">
    <property type="nucleotide sequence ID" value="NZ_JGDB01000016.1"/>
</dbReference>
<comment type="caution">
    <text evidence="2">The sequence shown here is derived from an EMBL/GenBank/DDBJ whole genome shotgun (WGS) entry which is preliminary data.</text>
</comment>
<gene>
    <name evidence="2" type="ORF">M125_0820</name>
</gene>
<dbReference type="EMBL" id="JGDB01000016">
    <property type="protein sequence ID" value="EXY92549.1"/>
    <property type="molecule type" value="Genomic_DNA"/>
</dbReference>
<name>A0A015U6U3_BACFG</name>
<accession>A0A015U6U3</accession>
<organism evidence="2 3">
    <name type="scientific">Bacteroides fragilis str. 3998T(B)3</name>
    <dbReference type="NCBI Taxonomy" id="1339316"/>
    <lineage>
        <taxon>Bacteria</taxon>
        <taxon>Pseudomonadati</taxon>
        <taxon>Bacteroidota</taxon>
        <taxon>Bacteroidia</taxon>
        <taxon>Bacteroidales</taxon>
        <taxon>Bacteroidaceae</taxon>
        <taxon>Bacteroides</taxon>
    </lineage>
</organism>
<sequence>MRIKLLFLISILFCTGSYAQETVTEPDFIGEVLVLNPDNSTTPLEKATVKIKTKANASVYLVGMGKVKTKINVDGPSAQVRLHQGDDFKLIVRAVDNNTDPMSIINIFQLETGKKVRKAELSSLSTFGGASSNNLELLPYTAKKYGESSYLITLKEKPVGEYGITVRNPNSLDEKNIIVASFGIDQ</sequence>
<protein>
    <submittedName>
        <fullName evidence="2">Uncharacterized protein</fullName>
    </submittedName>
</protein>
<evidence type="ECO:0000313" key="3">
    <source>
        <dbReference type="Proteomes" id="UP000020773"/>
    </source>
</evidence>
<dbReference type="PATRIC" id="fig|1339316.3.peg.802"/>
<dbReference type="Proteomes" id="UP000020773">
    <property type="component" value="Unassembled WGS sequence"/>
</dbReference>
<evidence type="ECO:0000313" key="2">
    <source>
        <dbReference type="EMBL" id="EXY92549.1"/>
    </source>
</evidence>
<evidence type="ECO:0000256" key="1">
    <source>
        <dbReference type="SAM" id="SignalP"/>
    </source>
</evidence>
<reference evidence="2 3" key="1">
    <citation type="submission" date="2014-02" db="EMBL/GenBank/DDBJ databases">
        <authorList>
            <person name="Sears C."/>
            <person name="Carroll K."/>
            <person name="Sack B.R."/>
            <person name="Qadri F."/>
            <person name="Myers L.L."/>
            <person name="Chung G.-T."/>
            <person name="Escheverria P."/>
            <person name="Fraser C.M."/>
            <person name="Sadzewicz L."/>
            <person name="Shefchek K.A."/>
            <person name="Tallon L."/>
            <person name="Das S.P."/>
            <person name="Daugherty S."/>
            <person name="Mongodin E.F."/>
        </authorList>
    </citation>
    <scope>NUCLEOTIDE SEQUENCE [LARGE SCALE GENOMIC DNA]</scope>
    <source>
        <strain evidence="3">3998T(B)3</strain>
    </source>
</reference>
<dbReference type="AlphaFoldDB" id="A0A015U6U3"/>
<proteinExistence type="predicted"/>
<feature type="chain" id="PRO_5001479499" evidence="1">
    <location>
        <begin position="20"/>
        <end position="186"/>
    </location>
</feature>
<feature type="signal peptide" evidence="1">
    <location>
        <begin position="1"/>
        <end position="19"/>
    </location>
</feature>
<keyword evidence="1" id="KW-0732">Signal</keyword>